<keyword evidence="2" id="KW-1185">Reference proteome</keyword>
<gene>
    <name evidence="1" type="ORF">HanXRQr2_Chr04g0140911</name>
</gene>
<dbReference type="Gramene" id="mRNA:HanXRQr2_Chr04g0140911">
    <property type="protein sequence ID" value="CDS:HanXRQr2_Chr04g0140911.1"/>
    <property type="gene ID" value="HanXRQr2_Chr04g0140911"/>
</dbReference>
<proteinExistence type="predicted"/>
<dbReference type="Proteomes" id="UP000215914">
    <property type="component" value="Unassembled WGS sequence"/>
</dbReference>
<reference evidence="1" key="2">
    <citation type="submission" date="2020-06" db="EMBL/GenBank/DDBJ databases">
        <title>Helianthus annuus Genome sequencing and assembly Release 2.</title>
        <authorList>
            <person name="Gouzy J."/>
            <person name="Langlade N."/>
            <person name="Munos S."/>
        </authorList>
    </citation>
    <scope>NUCLEOTIDE SEQUENCE</scope>
    <source>
        <tissue evidence="1">Leaves</tissue>
    </source>
</reference>
<evidence type="ECO:0000313" key="2">
    <source>
        <dbReference type="Proteomes" id="UP000215914"/>
    </source>
</evidence>
<comment type="caution">
    <text evidence="1">The sequence shown here is derived from an EMBL/GenBank/DDBJ whole genome shotgun (WGS) entry which is preliminary data.</text>
</comment>
<name>A0A9K3NP98_HELAN</name>
<sequence>MLCYIILCNVILCQIVRYVTLYFNVCQVYMYSLWLASGCSTFCMHISRGGLKRKLRWAGAPSGKKNSAKFRRKSRPHPLEFFVRTPWNFPSVPLR</sequence>
<accession>A0A9K3NP98</accession>
<reference evidence="1" key="1">
    <citation type="journal article" date="2017" name="Nature">
        <title>The sunflower genome provides insights into oil metabolism, flowering and Asterid evolution.</title>
        <authorList>
            <person name="Badouin H."/>
            <person name="Gouzy J."/>
            <person name="Grassa C.J."/>
            <person name="Murat F."/>
            <person name="Staton S.E."/>
            <person name="Cottret L."/>
            <person name="Lelandais-Briere C."/>
            <person name="Owens G.L."/>
            <person name="Carrere S."/>
            <person name="Mayjonade B."/>
            <person name="Legrand L."/>
            <person name="Gill N."/>
            <person name="Kane N.C."/>
            <person name="Bowers J.E."/>
            <person name="Hubner S."/>
            <person name="Bellec A."/>
            <person name="Berard A."/>
            <person name="Berges H."/>
            <person name="Blanchet N."/>
            <person name="Boniface M.C."/>
            <person name="Brunel D."/>
            <person name="Catrice O."/>
            <person name="Chaidir N."/>
            <person name="Claudel C."/>
            <person name="Donnadieu C."/>
            <person name="Faraut T."/>
            <person name="Fievet G."/>
            <person name="Helmstetter N."/>
            <person name="King M."/>
            <person name="Knapp S.J."/>
            <person name="Lai Z."/>
            <person name="Le Paslier M.C."/>
            <person name="Lippi Y."/>
            <person name="Lorenzon L."/>
            <person name="Mandel J.R."/>
            <person name="Marage G."/>
            <person name="Marchand G."/>
            <person name="Marquand E."/>
            <person name="Bret-Mestries E."/>
            <person name="Morien E."/>
            <person name="Nambeesan S."/>
            <person name="Nguyen T."/>
            <person name="Pegot-Espagnet P."/>
            <person name="Pouilly N."/>
            <person name="Raftis F."/>
            <person name="Sallet E."/>
            <person name="Schiex T."/>
            <person name="Thomas J."/>
            <person name="Vandecasteele C."/>
            <person name="Vares D."/>
            <person name="Vear F."/>
            <person name="Vautrin S."/>
            <person name="Crespi M."/>
            <person name="Mangin B."/>
            <person name="Burke J.M."/>
            <person name="Salse J."/>
            <person name="Munos S."/>
            <person name="Vincourt P."/>
            <person name="Rieseberg L.H."/>
            <person name="Langlade N.B."/>
        </authorList>
    </citation>
    <scope>NUCLEOTIDE SEQUENCE</scope>
    <source>
        <tissue evidence="1">Leaves</tissue>
    </source>
</reference>
<dbReference type="AlphaFoldDB" id="A0A9K3NP98"/>
<dbReference type="EMBL" id="MNCJ02000319">
    <property type="protein sequence ID" value="KAF5808042.1"/>
    <property type="molecule type" value="Genomic_DNA"/>
</dbReference>
<evidence type="ECO:0000313" key="1">
    <source>
        <dbReference type="EMBL" id="KAF5808042.1"/>
    </source>
</evidence>
<organism evidence="1 2">
    <name type="scientific">Helianthus annuus</name>
    <name type="common">Common sunflower</name>
    <dbReference type="NCBI Taxonomy" id="4232"/>
    <lineage>
        <taxon>Eukaryota</taxon>
        <taxon>Viridiplantae</taxon>
        <taxon>Streptophyta</taxon>
        <taxon>Embryophyta</taxon>
        <taxon>Tracheophyta</taxon>
        <taxon>Spermatophyta</taxon>
        <taxon>Magnoliopsida</taxon>
        <taxon>eudicotyledons</taxon>
        <taxon>Gunneridae</taxon>
        <taxon>Pentapetalae</taxon>
        <taxon>asterids</taxon>
        <taxon>campanulids</taxon>
        <taxon>Asterales</taxon>
        <taxon>Asteraceae</taxon>
        <taxon>Asteroideae</taxon>
        <taxon>Heliantheae alliance</taxon>
        <taxon>Heliantheae</taxon>
        <taxon>Helianthus</taxon>
    </lineage>
</organism>
<protein>
    <submittedName>
        <fullName evidence="1">Uncharacterized protein</fullName>
    </submittedName>
</protein>